<evidence type="ECO:0000313" key="4">
    <source>
        <dbReference type="Proteomes" id="UP000014984"/>
    </source>
</evidence>
<keyword evidence="4" id="KW-1185">Reference proteome</keyword>
<protein>
    <submittedName>
        <fullName evidence="3">Lysophospholipase</fullName>
    </submittedName>
</protein>
<keyword evidence="2" id="KW-0732">Signal</keyword>
<sequence>MKRILSFLMSSTLVITSTSQIIACTNPLNSENSKSNIDYLNIGKDIDTKYAYNDGVNSEEHEGFTNYYIIGDSLSDMDGLTTFFSDYLGETGKTKQSSNKIKEFNLKFKGGYGFDENEKRRNPFTNGEPAGYVIAKELHFDNLEASNYYKKIDLDIKTDYGNNYAVGGATAAKFDSPTSKLLFNNFIIVEQTKALIEQHKIGANDFTLFQIGPNDLFAINEMTDDKDIDKSIQDVMDAITYSFFSLLNNGVKNVLFMTPPTLDTIPLYNSYSEEQINKIKEIGEKFNTNLIKVINLVMKFYPENVQYYDLYKDFENVKREYKDSDLNTSENSNKLILDKGYSKEKQLLLTTPDKKQNGQDYKFEINSFDVNDLTEFLQEVSKISEELKGKSIDINGTMTMAYNSENGDENIENYFFVDDVHPSKGVHKYVAMKKILPIIKDKFIKKS</sequence>
<evidence type="ECO:0000256" key="2">
    <source>
        <dbReference type="SAM" id="SignalP"/>
    </source>
</evidence>
<dbReference type="Proteomes" id="UP000014984">
    <property type="component" value="Chromosome"/>
</dbReference>
<reference evidence="3 4" key="1">
    <citation type="journal article" date="2013" name="Genome Biol. Evol.">
        <title>Comparison of metabolic capacities and inference of gene content evolution in mosquito-associated Spiroplasma diminutum and S. taiwanense.</title>
        <authorList>
            <person name="Lo W.S."/>
            <person name="Ku C."/>
            <person name="Chen L.L."/>
            <person name="Chang T.H."/>
            <person name="Kuo C.H."/>
        </authorList>
    </citation>
    <scope>NUCLEOTIDE SEQUENCE [LARGE SCALE GENOMIC DNA]</scope>
    <source>
        <strain evidence="3">CT-1</strain>
    </source>
</reference>
<comment type="similarity">
    <text evidence="1">Belongs to the 'GDSL' lipolytic enzyme family.</text>
</comment>
<name>S5MBA7_9MOLU</name>
<dbReference type="InterPro" id="IPR001087">
    <property type="entry name" value="GDSL"/>
</dbReference>
<dbReference type="KEGG" id="stai:STAIW_v1c04030"/>
<dbReference type="RefSeq" id="WP_020834192.1">
    <property type="nucleotide sequence ID" value="NC_021846.1"/>
</dbReference>
<dbReference type="STRING" id="1276220.STAIW_v1c04030"/>
<feature type="chain" id="PRO_5004530403" evidence="2">
    <location>
        <begin position="24"/>
        <end position="447"/>
    </location>
</feature>
<evidence type="ECO:0000256" key="1">
    <source>
        <dbReference type="ARBA" id="ARBA00008668"/>
    </source>
</evidence>
<dbReference type="PANTHER" id="PTHR22835">
    <property type="entry name" value="ZINC FINGER FYVE DOMAIN CONTAINING PROTEIN"/>
    <property type="match status" value="1"/>
</dbReference>
<dbReference type="Pfam" id="PF00657">
    <property type="entry name" value="Lipase_GDSL"/>
    <property type="match status" value="1"/>
</dbReference>
<dbReference type="PANTHER" id="PTHR22835:SF659">
    <property type="entry name" value="GDSL LIPASE_ACYLHYDROLASE, PUTATIVE (AFU_ORTHOLOGUE AFUA_2G00510)-RELATED"/>
    <property type="match status" value="1"/>
</dbReference>
<dbReference type="InterPro" id="IPR036514">
    <property type="entry name" value="SGNH_hydro_sf"/>
</dbReference>
<dbReference type="GO" id="GO:0016788">
    <property type="term" value="F:hydrolase activity, acting on ester bonds"/>
    <property type="evidence" value="ECO:0007669"/>
    <property type="project" value="InterPro"/>
</dbReference>
<dbReference type="OrthoDB" id="390278at2"/>
<dbReference type="HOGENOM" id="CLU_038262_0_0_14"/>
<proteinExistence type="inferred from homology"/>
<dbReference type="eggNOG" id="COG3240">
    <property type="taxonomic scope" value="Bacteria"/>
</dbReference>
<dbReference type="PATRIC" id="fig|1276220.3.peg.408"/>
<dbReference type="SUPFAM" id="SSF52266">
    <property type="entry name" value="SGNH hydrolase"/>
    <property type="match status" value="1"/>
</dbReference>
<evidence type="ECO:0000313" key="3">
    <source>
        <dbReference type="EMBL" id="AGR41053.1"/>
    </source>
</evidence>
<accession>S5MBA7</accession>
<dbReference type="EMBL" id="CP005074">
    <property type="protein sequence ID" value="AGR41053.1"/>
    <property type="molecule type" value="Genomic_DNA"/>
</dbReference>
<dbReference type="AlphaFoldDB" id="S5MBA7"/>
<gene>
    <name evidence="3" type="ORF">STAIW_v1c04030</name>
</gene>
<feature type="signal peptide" evidence="2">
    <location>
        <begin position="1"/>
        <end position="23"/>
    </location>
</feature>
<organism evidence="3 4">
    <name type="scientific">Spiroplasma taiwanense CT-1</name>
    <dbReference type="NCBI Taxonomy" id="1276220"/>
    <lineage>
        <taxon>Bacteria</taxon>
        <taxon>Bacillati</taxon>
        <taxon>Mycoplasmatota</taxon>
        <taxon>Mollicutes</taxon>
        <taxon>Entomoplasmatales</taxon>
        <taxon>Spiroplasmataceae</taxon>
        <taxon>Spiroplasma</taxon>
    </lineage>
</organism>
<dbReference type="Gene3D" id="3.40.50.1110">
    <property type="entry name" value="SGNH hydrolase"/>
    <property type="match status" value="1"/>
</dbReference>